<sequence length="367" mass="42104">MPGAKEGEDRIYMKITGMMVQILIDMAPEYCKYVVFKNGKRVIYVQVLHAIYGMLQSSLLFYNQLQSDLEAKGFVFDPYDPCFANKVDNEKQQTIRFHVDDVMSSHMDPKVDDKFAEWLNMRYGSIKACTIIRGKIHRYLGMTLDFLVKGKLKIRMGDYDKNMLEAFPIKFNKDSKQETPAGNNLLEAGKGKLLGAEYRQIFHTTVARGLYVSKKARLDIHPTITILALRVREPTESDWKNHMDPKVDDKFAEWLNMRYGSIKACTIIRGKIHRYLGMTLDFLVKGKLKIRMGDYDKNMLEAFPIKFNKDSKQETPAGNNLLEAGKGKLLSAEYCQIFHTTVARGLYVSKRACLDIHPTITILASRV</sequence>
<dbReference type="AlphaFoldDB" id="A0AAD2FRM2"/>
<gene>
    <name evidence="1" type="ORF">CYCCA115_LOCUS12837</name>
</gene>
<name>A0AAD2FRM2_9STRA</name>
<organism evidence="1 2">
    <name type="scientific">Cylindrotheca closterium</name>
    <dbReference type="NCBI Taxonomy" id="2856"/>
    <lineage>
        <taxon>Eukaryota</taxon>
        <taxon>Sar</taxon>
        <taxon>Stramenopiles</taxon>
        <taxon>Ochrophyta</taxon>
        <taxon>Bacillariophyta</taxon>
        <taxon>Bacillariophyceae</taxon>
        <taxon>Bacillariophycidae</taxon>
        <taxon>Bacillariales</taxon>
        <taxon>Bacillariaceae</taxon>
        <taxon>Cylindrotheca</taxon>
    </lineage>
</organism>
<evidence type="ECO:0008006" key="3">
    <source>
        <dbReference type="Google" id="ProtNLM"/>
    </source>
</evidence>
<proteinExistence type="predicted"/>
<accession>A0AAD2FRM2</accession>
<keyword evidence="2" id="KW-1185">Reference proteome</keyword>
<reference evidence="1" key="1">
    <citation type="submission" date="2023-08" db="EMBL/GenBank/DDBJ databases">
        <authorList>
            <person name="Audoor S."/>
            <person name="Bilcke G."/>
        </authorList>
    </citation>
    <scope>NUCLEOTIDE SEQUENCE</scope>
</reference>
<evidence type="ECO:0000313" key="2">
    <source>
        <dbReference type="Proteomes" id="UP001295423"/>
    </source>
</evidence>
<dbReference type="EMBL" id="CAKOGP040001772">
    <property type="protein sequence ID" value="CAJ1950952.1"/>
    <property type="molecule type" value="Genomic_DNA"/>
</dbReference>
<evidence type="ECO:0000313" key="1">
    <source>
        <dbReference type="EMBL" id="CAJ1950952.1"/>
    </source>
</evidence>
<protein>
    <recommendedName>
        <fullName evidence="3">Reverse transcriptase Ty1/copia-type domain-containing protein</fullName>
    </recommendedName>
</protein>
<dbReference type="Proteomes" id="UP001295423">
    <property type="component" value="Unassembled WGS sequence"/>
</dbReference>
<comment type="caution">
    <text evidence="1">The sequence shown here is derived from an EMBL/GenBank/DDBJ whole genome shotgun (WGS) entry which is preliminary data.</text>
</comment>